<dbReference type="EMBL" id="MFUX01000029">
    <property type="protein sequence ID" value="OGI94244.1"/>
    <property type="molecule type" value="Genomic_DNA"/>
</dbReference>
<dbReference type="STRING" id="1801773.A3A03_03155"/>
<reference evidence="2 3" key="1">
    <citation type="journal article" date="2016" name="Nat. Commun.">
        <title>Thousands of microbial genomes shed light on interconnected biogeochemical processes in an aquifer system.</title>
        <authorList>
            <person name="Anantharaman K."/>
            <person name="Brown C.T."/>
            <person name="Hug L.A."/>
            <person name="Sharon I."/>
            <person name="Castelle C.J."/>
            <person name="Probst A.J."/>
            <person name="Thomas B.C."/>
            <person name="Singh A."/>
            <person name="Wilkins M.J."/>
            <person name="Karaoz U."/>
            <person name="Brodie E.L."/>
            <person name="Williams K.H."/>
            <person name="Hubbard S.S."/>
            <person name="Banfield J.F."/>
        </authorList>
    </citation>
    <scope>NUCLEOTIDE SEQUENCE [LARGE SCALE GENOMIC DNA]</scope>
</reference>
<proteinExistence type="predicted"/>
<dbReference type="Proteomes" id="UP000176629">
    <property type="component" value="Unassembled WGS sequence"/>
</dbReference>
<evidence type="ECO:0000313" key="3">
    <source>
        <dbReference type="Proteomes" id="UP000176629"/>
    </source>
</evidence>
<evidence type="ECO:0008006" key="4">
    <source>
        <dbReference type="Google" id="ProtNLM"/>
    </source>
</evidence>
<protein>
    <recommendedName>
        <fullName evidence="4">Septum formation initiator</fullName>
    </recommendedName>
</protein>
<comment type="caution">
    <text evidence="2">The sequence shown here is derived from an EMBL/GenBank/DDBJ whole genome shotgun (WGS) entry which is preliminary data.</text>
</comment>
<evidence type="ECO:0000256" key="1">
    <source>
        <dbReference type="SAM" id="Coils"/>
    </source>
</evidence>
<accession>A0A1F6XJA7</accession>
<keyword evidence="1" id="KW-0175">Coiled coil</keyword>
<organism evidence="2 3">
    <name type="scientific">Candidatus Nomurabacteria bacterium RIFCSPLOWO2_01_FULL_40_18</name>
    <dbReference type="NCBI Taxonomy" id="1801773"/>
    <lineage>
        <taxon>Bacteria</taxon>
        <taxon>Candidatus Nomuraibacteriota</taxon>
    </lineage>
</organism>
<sequence length="124" mass="14197">MKNFQRKINWRNIMHSKPVLAFLGILLLVFAWSVLGLLRKMILTVENKKIAESKLIQLEQEKVQLSSDIDKLSTEKGKEETIREKFPVAKEGEGVVIIVDDKSTTEAPPKPSGGFFSFFTNWFK</sequence>
<gene>
    <name evidence="2" type="ORF">A3A03_03155</name>
</gene>
<dbReference type="Pfam" id="PF04977">
    <property type="entry name" value="DivIC"/>
    <property type="match status" value="1"/>
</dbReference>
<dbReference type="InterPro" id="IPR007060">
    <property type="entry name" value="FtsL/DivIC"/>
</dbReference>
<feature type="coiled-coil region" evidence="1">
    <location>
        <begin position="48"/>
        <end position="75"/>
    </location>
</feature>
<evidence type="ECO:0000313" key="2">
    <source>
        <dbReference type="EMBL" id="OGI94244.1"/>
    </source>
</evidence>
<name>A0A1F6XJA7_9BACT</name>
<dbReference type="AlphaFoldDB" id="A0A1F6XJA7"/>